<comment type="caution">
    <text evidence="2">The sequence shown here is derived from an EMBL/GenBank/DDBJ whole genome shotgun (WGS) entry which is preliminary data.</text>
</comment>
<dbReference type="Proteomes" id="UP000318093">
    <property type="component" value="Unassembled WGS sequence"/>
</dbReference>
<protein>
    <submittedName>
        <fullName evidence="2">Alpha/beta hydrolase</fullName>
    </submittedName>
</protein>
<proteinExistence type="predicted"/>
<evidence type="ECO:0000313" key="3">
    <source>
        <dbReference type="Proteomes" id="UP000318093"/>
    </source>
</evidence>
<dbReference type="Gene3D" id="3.40.50.1820">
    <property type="entry name" value="alpha/beta hydrolase"/>
    <property type="match status" value="1"/>
</dbReference>
<dbReference type="Pfam" id="PF12697">
    <property type="entry name" value="Abhydrolase_6"/>
    <property type="match status" value="1"/>
</dbReference>
<dbReference type="InterPro" id="IPR000073">
    <property type="entry name" value="AB_hydrolase_1"/>
</dbReference>
<dbReference type="AlphaFoldDB" id="A0A537JLD6"/>
<feature type="non-terminal residue" evidence="2">
    <location>
        <position position="233"/>
    </location>
</feature>
<dbReference type="PANTHER" id="PTHR43194:SF2">
    <property type="entry name" value="PEROXISOMAL MEMBRANE PROTEIN LPX1"/>
    <property type="match status" value="1"/>
</dbReference>
<dbReference type="GO" id="GO:0016787">
    <property type="term" value="F:hydrolase activity"/>
    <property type="evidence" value="ECO:0007669"/>
    <property type="project" value="UniProtKB-KW"/>
</dbReference>
<gene>
    <name evidence="2" type="ORF">E6H03_02140</name>
</gene>
<keyword evidence="2" id="KW-0378">Hydrolase</keyword>
<accession>A0A537JLD6</accession>
<dbReference type="InterPro" id="IPR029058">
    <property type="entry name" value="AB_hydrolase_fold"/>
</dbReference>
<evidence type="ECO:0000313" key="2">
    <source>
        <dbReference type="EMBL" id="TMI84349.1"/>
    </source>
</evidence>
<dbReference type="PANTHER" id="PTHR43194">
    <property type="entry name" value="HYDROLASE ALPHA/BETA FOLD FAMILY"/>
    <property type="match status" value="1"/>
</dbReference>
<feature type="domain" description="AB hydrolase-1" evidence="1">
    <location>
        <begin position="14"/>
        <end position="231"/>
    </location>
</feature>
<organism evidence="2 3">
    <name type="scientific">Candidatus Segetimicrobium genomatis</name>
    <dbReference type="NCBI Taxonomy" id="2569760"/>
    <lineage>
        <taxon>Bacteria</taxon>
        <taxon>Bacillati</taxon>
        <taxon>Candidatus Sysuimicrobiota</taxon>
        <taxon>Candidatus Sysuimicrobiia</taxon>
        <taxon>Candidatus Sysuimicrobiales</taxon>
        <taxon>Candidatus Segetimicrobiaceae</taxon>
        <taxon>Candidatus Segetimicrobium</taxon>
    </lineage>
</organism>
<dbReference type="SUPFAM" id="SSF53474">
    <property type="entry name" value="alpha/beta-Hydrolases"/>
    <property type="match status" value="1"/>
</dbReference>
<evidence type="ECO:0000259" key="1">
    <source>
        <dbReference type="Pfam" id="PF12697"/>
    </source>
</evidence>
<reference evidence="2 3" key="1">
    <citation type="journal article" date="2019" name="Nat. Microbiol.">
        <title>Mediterranean grassland soil C-N compound turnover is dependent on rainfall and depth, and is mediated by genomically divergent microorganisms.</title>
        <authorList>
            <person name="Diamond S."/>
            <person name="Andeer P.F."/>
            <person name="Li Z."/>
            <person name="Crits-Christoph A."/>
            <person name="Burstein D."/>
            <person name="Anantharaman K."/>
            <person name="Lane K.R."/>
            <person name="Thomas B.C."/>
            <person name="Pan C."/>
            <person name="Northen T.R."/>
            <person name="Banfield J.F."/>
        </authorList>
    </citation>
    <scope>NUCLEOTIDE SEQUENCE [LARGE SCALE GENOMIC DNA]</scope>
    <source>
        <strain evidence="2">NP_6</strain>
    </source>
</reference>
<name>A0A537JLD6_9BACT</name>
<dbReference type="PRINTS" id="PR00111">
    <property type="entry name" value="ABHYDROLASE"/>
</dbReference>
<sequence>MSDDAARPAPAPCLVFVHGAGATGDTWELQRLAFPAAVAVDLPGHRGAGAGRRRIEDYAAWLRGTVDEQGWRPAVLAGHSMGGAIALAYALAFPEDLAGIVLIATGARLRVAPAILNGLQTDYPGTVDLMIRQFLAPGADPRLAARLGAAMLAVPAGVTVGDFQACDAFDGMARLGEIRIPALVIGGSEDQMTPPKYADYLDAHLPRARRVRIEGAGHMVHVERPREVNEAIR</sequence>
<dbReference type="EMBL" id="VBAN01000067">
    <property type="protein sequence ID" value="TMI84349.1"/>
    <property type="molecule type" value="Genomic_DNA"/>
</dbReference>
<dbReference type="InterPro" id="IPR050228">
    <property type="entry name" value="Carboxylesterase_BioH"/>
</dbReference>